<dbReference type="GO" id="GO:0051301">
    <property type="term" value="P:cell division"/>
    <property type="evidence" value="ECO:0007669"/>
    <property type="project" value="UniProtKB-KW"/>
</dbReference>
<protein>
    <submittedName>
        <fullName evidence="9">Cell division cycle phosphatase 14, putative</fullName>
    </submittedName>
</protein>
<comment type="caution">
    <text evidence="9">The sequence shown here is derived from an EMBL/GenBank/DDBJ whole genome shotgun (WGS) entry which is preliminary data.</text>
</comment>
<evidence type="ECO:0000256" key="1">
    <source>
        <dbReference type="ARBA" id="ARBA00007315"/>
    </source>
</evidence>
<dbReference type="RefSeq" id="XP_067079657.1">
    <property type="nucleotide sequence ID" value="XM_067223556.1"/>
</dbReference>
<dbReference type="CDD" id="cd17657">
    <property type="entry name" value="CDC14_N"/>
    <property type="match status" value="1"/>
</dbReference>
<dbReference type="InterPro" id="IPR029021">
    <property type="entry name" value="Prot-tyrosine_phosphatase-like"/>
</dbReference>
<evidence type="ECO:0000256" key="6">
    <source>
        <dbReference type="SAM" id="MobiDB-lite"/>
    </source>
</evidence>
<name>A0A1G4I8S2_TRYEQ</name>
<dbReference type="InterPro" id="IPR016130">
    <property type="entry name" value="Tyr_Pase_AS"/>
</dbReference>
<dbReference type="InterPro" id="IPR029260">
    <property type="entry name" value="DSPn"/>
</dbReference>
<dbReference type="Pfam" id="PF00782">
    <property type="entry name" value="DSPc"/>
    <property type="match status" value="1"/>
</dbReference>
<reference evidence="9" key="1">
    <citation type="submission" date="2016-09" db="EMBL/GenBank/DDBJ databases">
        <authorList>
            <person name="Hebert L."/>
            <person name="Moumen B."/>
        </authorList>
    </citation>
    <scope>NUCLEOTIDE SEQUENCE [LARGE SCALE GENOMIC DNA]</scope>
    <source>
        <strain evidence="9">OVI</strain>
    </source>
</reference>
<evidence type="ECO:0000313" key="9">
    <source>
        <dbReference type="EMBL" id="SCU68503.1"/>
    </source>
</evidence>
<evidence type="ECO:0000256" key="2">
    <source>
        <dbReference type="ARBA" id="ARBA00022618"/>
    </source>
</evidence>
<evidence type="ECO:0000256" key="4">
    <source>
        <dbReference type="ARBA" id="ARBA00022912"/>
    </source>
</evidence>
<keyword evidence="3" id="KW-0378">Hydrolase</keyword>
<accession>A0A1G4I8S2</accession>
<dbReference type="Proteomes" id="UP000195570">
    <property type="component" value="Unassembled WGS sequence"/>
</dbReference>
<feature type="region of interest" description="Disordered" evidence="6">
    <location>
        <begin position="406"/>
        <end position="431"/>
    </location>
</feature>
<dbReference type="EMBL" id="CZPT02000993">
    <property type="protein sequence ID" value="SCU68503.1"/>
    <property type="molecule type" value="Genomic_DNA"/>
</dbReference>
<dbReference type="InterPro" id="IPR050561">
    <property type="entry name" value="PTP"/>
</dbReference>
<evidence type="ECO:0000256" key="5">
    <source>
        <dbReference type="ARBA" id="ARBA00023306"/>
    </source>
</evidence>
<proteinExistence type="inferred from homology"/>
<feature type="region of interest" description="Disordered" evidence="6">
    <location>
        <begin position="644"/>
        <end position="698"/>
    </location>
</feature>
<evidence type="ECO:0000259" key="7">
    <source>
        <dbReference type="PROSITE" id="PS50054"/>
    </source>
</evidence>
<dbReference type="AlphaFoldDB" id="A0A1G4I8S2"/>
<sequence>MPRPLRELLERKQAIEVIPGVLYFTSVSERLHDIEAELNNSPTPQEDTCNVNSAMKAPNFGDFAFAAPPSLHSESVPSAAIQGANVIGEDLQVKIPHGFRGSVANNAAFQRRLRERLGEGGGCYGVLEDDAFYFTLGNGPRFQYQPFFADFGPLGLDCVTALSRYLKSLLELCASFRSDDNDSNQEMKASQNNVFDFVHFNTNESLSGGLLWGGISEHVIPVVFCSGLGNHERANAACLLACFCVAGLRWSAAETWRIFQEAFPPIISFRDASYGVSTFPLSLSDILGGLQRAVELGWYDPNTFDLQEYDRLRIYDCCWIIPKALLTFSSPVSGDPNRDPVMYAKLFQELRVAGVVRLNEPLYDRHAFLSRGIQHEDLEFPDGTAPNDAIINRFMEVVDPILSVQPPATHSDARKRATKERETSDSVDLHPKGREDVRFRGRLKSDSRGGAVAVHCHAGLGRTGTIACTYIIRRYGFTARGAVGWTRLCRPGSVMGAQHMFLEKFERRLLRPVKSLDFLHAQRHLRVVGSGVVSHLSAYSYQTHKLRHTSSMNESVTSLSLSLSGLSGHSTRSPSGQCEPLSLATPAPSANMNRVKRPSRVVIRGRNSQCSTSQGSHVNNNRRSPVAEALRANPIAALRALVTNSGRSHNSTDLDREEVRRLPDGGCGDSLGTTTVSGVPLHSSLQSRRPRGRTSCVTPPRVQALVNESRRHLNARLSVLSVGNEGKGTSPDERYDLAPEVKCCLPTAVGPKGENLLAVNATALGFFAATGCTNGGANPFTPRVCHTSPREARALPSAQFQKGAADPGWGGRVVFLQP</sequence>
<dbReference type="PROSITE" id="PS50054">
    <property type="entry name" value="TYR_PHOSPHATASE_DUAL"/>
    <property type="match status" value="1"/>
</dbReference>
<keyword evidence="5" id="KW-0131">Cell cycle</keyword>
<dbReference type="PANTHER" id="PTHR23339">
    <property type="entry name" value="TYROSINE SPECIFIC PROTEIN PHOSPHATASE AND DUAL SPECIFICITY PROTEIN PHOSPHATASE"/>
    <property type="match status" value="1"/>
</dbReference>
<feature type="compositionally biased region" description="Polar residues" evidence="6">
    <location>
        <begin position="671"/>
        <end position="687"/>
    </location>
</feature>
<dbReference type="InterPro" id="IPR020422">
    <property type="entry name" value="TYR_PHOSPHATASE_DUAL_dom"/>
</dbReference>
<dbReference type="GO" id="GO:0004721">
    <property type="term" value="F:phosphoprotein phosphatase activity"/>
    <property type="evidence" value="ECO:0007669"/>
    <property type="project" value="UniProtKB-KW"/>
</dbReference>
<dbReference type="Gene3D" id="3.90.190.10">
    <property type="entry name" value="Protein tyrosine phosphatase superfamily"/>
    <property type="match status" value="2"/>
</dbReference>
<dbReference type="Pfam" id="PF14671">
    <property type="entry name" value="DSPn"/>
    <property type="match status" value="1"/>
</dbReference>
<dbReference type="PROSITE" id="PS50056">
    <property type="entry name" value="TYR_PHOSPHATASE_2"/>
    <property type="match status" value="1"/>
</dbReference>
<organism evidence="9 10">
    <name type="scientific">Trypanosoma equiperdum</name>
    <dbReference type="NCBI Taxonomy" id="5694"/>
    <lineage>
        <taxon>Eukaryota</taxon>
        <taxon>Discoba</taxon>
        <taxon>Euglenozoa</taxon>
        <taxon>Kinetoplastea</taxon>
        <taxon>Metakinetoplastina</taxon>
        <taxon>Trypanosomatida</taxon>
        <taxon>Trypanosomatidae</taxon>
        <taxon>Trypanosoma</taxon>
    </lineage>
</organism>
<dbReference type="GeneID" id="92383038"/>
<feature type="compositionally biased region" description="Basic and acidic residues" evidence="6">
    <location>
        <begin position="411"/>
        <end position="431"/>
    </location>
</feature>
<dbReference type="InterPro" id="IPR000387">
    <property type="entry name" value="Tyr_Pase_dom"/>
</dbReference>
<feature type="compositionally biased region" description="Basic and acidic residues" evidence="6">
    <location>
        <begin position="650"/>
        <end position="663"/>
    </location>
</feature>
<keyword evidence="2 9" id="KW-0132">Cell division</keyword>
<comment type="similarity">
    <text evidence="1">Belongs to the protein-tyrosine phosphatase family. Non-receptor class CDC14 subfamily.</text>
</comment>
<keyword evidence="4" id="KW-0904">Protein phosphatase</keyword>
<feature type="domain" description="Tyrosine specific protein phosphatases" evidence="8">
    <location>
        <begin position="437"/>
        <end position="501"/>
    </location>
</feature>
<keyword evidence="10" id="KW-1185">Reference proteome</keyword>
<feature type="domain" description="Tyrosine-protein phosphatase" evidence="7">
    <location>
        <begin position="316"/>
        <end position="514"/>
    </location>
</feature>
<evidence type="ECO:0000313" key="10">
    <source>
        <dbReference type="Proteomes" id="UP000195570"/>
    </source>
</evidence>
<dbReference type="PROSITE" id="PS00383">
    <property type="entry name" value="TYR_PHOSPHATASE_1"/>
    <property type="match status" value="1"/>
</dbReference>
<dbReference type="InterPro" id="IPR000340">
    <property type="entry name" value="Dual-sp_phosphatase_cat-dom"/>
</dbReference>
<evidence type="ECO:0000256" key="3">
    <source>
        <dbReference type="ARBA" id="ARBA00022801"/>
    </source>
</evidence>
<evidence type="ECO:0000259" key="8">
    <source>
        <dbReference type="PROSITE" id="PS50056"/>
    </source>
</evidence>
<gene>
    <name evidence="9" type="ORF">TEOVI_000910400</name>
</gene>
<dbReference type="SUPFAM" id="SSF52799">
    <property type="entry name" value="(Phosphotyrosine protein) phosphatases II"/>
    <property type="match status" value="2"/>
</dbReference>
<dbReference type="VEuPathDB" id="TriTrypDB:TEOVI_000910400"/>